<dbReference type="InterPro" id="IPR036702">
    <property type="entry name" value="ComB-like_sf"/>
</dbReference>
<protein>
    <recommendedName>
        <fullName evidence="1">Probable 2-phosphosulfolactate phosphatase</fullName>
    </recommendedName>
</protein>
<dbReference type="InterPro" id="IPR005238">
    <property type="entry name" value="ComB-like"/>
</dbReference>
<dbReference type="Gene3D" id="3.90.1560.10">
    <property type="entry name" value="ComB-like"/>
    <property type="match status" value="1"/>
</dbReference>
<comment type="caution">
    <text evidence="2">The sequence shown here is derived from an EMBL/GenBank/DDBJ whole genome shotgun (WGS) entry which is preliminary data.</text>
</comment>
<accession>A0ABN2NP92</accession>
<dbReference type="SUPFAM" id="SSF142823">
    <property type="entry name" value="ComB-like"/>
    <property type="match status" value="1"/>
</dbReference>
<dbReference type="Pfam" id="PF04029">
    <property type="entry name" value="2-ph_phosp"/>
    <property type="match status" value="1"/>
</dbReference>
<proteinExistence type="predicted"/>
<evidence type="ECO:0000256" key="1">
    <source>
        <dbReference type="ARBA" id="ARBA00021948"/>
    </source>
</evidence>
<sequence length="260" mass="26598">MISDVHRQLDAAIRVDWGPVGAGAIVPGCAVAAVVDVLSFSTALSVAVDRGIEVFPYRWRDGSAAAFAAERDAVLAVGRARSRRSTAGGVSGDQEHPPVSLSPASIRGAAGVERVVLPSPNGSTISAQLAEAGCTVIGVGLRNRAAAVRWLGAQRGRRIAVVAAGERWPDGSLRPAVEDLWGAGALVSGLLAAGWTGVSPEASAAAAAFDAITDVAAALRECASGRELAEIDFADDVRTAGELDDGRLVPVLEGESFRGR</sequence>
<dbReference type="Proteomes" id="UP001500449">
    <property type="component" value="Unassembled WGS sequence"/>
</dbReference>
<dbReference type="RefSeq" id="WP_344427458.1">
    <property type="nucleotide sequence ID" value="NZ_BAAAQK010000028.1"/>
</dbReference>
<evidence type="ECO:0000313" key="3">
    <source>
        <dbReference type="Proteomes" id="UP001500449"/>
    </source>
</evidence>
<reference evidence="2 3" key="1">
    <citation type="journal article" date="2019" name="Int. J. Syst. Evol. Microbiol.">
        <title>The Global Catalogue of Microorganisms (GCM) 10K type strain sequencing project: providing services to taxonomists for standard genome sequencing and annotation.</title>
        <authorList>
            <consortium name="The Broad Institute Genomics Platform"/>
            <consortium name="The Broad Institute Genome Sequencing Center for Infectious Disease"/>
            <person name="Wu L."/>
            <person name="Ma J."/>
        </authorList>
    </citation>
    <scope>NUCLEOTIDE SEQUENCE [LARGE SCALE GENOMIC DNA]</scope>
    <source>
        <strain evidence="2 3">JCM 16009</strain>
    </source>
</reference>
<organism evidence="2 3">
    <name type="scientific">Pseudonocardia ailaonensis</name>
    <dbReference type="NCBI Taxonomy" id="367279"/>
    <lineage>
        <taxon>Bacteria</taxon>
        <taxon>Bacillati</taxon>
        <taxon>Actinomycetota</taxon>
        <taxon>Actinomycetes</taxon>
        <taxon>Pseudonocardiales</taxon>
        <taxon>Pseudonocardiaceae</taxon>
        <taxon>Pseudonocardia</taxon>
    </lineage>
</organism>
<gene>
    <name evidence="2" type="ORF">GCM10009836_70330</name>
</gene>
<evidence type="ECO:0000313" key="2">
    <source>
        <dbReference type="EMBL" id="GAA1878861.1"/>
    </source>
</evidence>
<dbReference type="EMBL" id="BAAAQK010000028">
    <property type="protein sequence ID" value="GAA1878861.1"/>
    <property type="molecule type" value="Genomic_DNA"/>
</dbReference>
<keyword evidence="3" id="KW-1185">Reference proteome</keyword>
<name>A0ABN2NP92_9PSEU</name>